<reference evidence="3" key="1">
    <citation type="submission" date="2023-03" db="EMBL/GenBank/DDBJ databases">
        <title>Massive genome expansion in bonnet fungi (Mycena s.s.) driven by repeated elements and novel gene families across ecological guilds.</title>
        <authorList>
            <consortium name="Lawrence Berkeley National Laboratory"/>
            <person name="Harder C.B."/>
            <person name="Miyauchi S."/>
            <person name="Viragh M."/>
            <person name="Kuo A."/>
            <person name="Thoen E."/>
            <person name="Andreopoulos B."/>
            <person name="Lu D."/>
            <person name="Skrede I."/>
            <person name="Drula E."/>
            <person name="Henrissat B."/>
            <person name="Morin E."/>
            <person name="Kohler A."/>
            <person name="Barry K."/>
            <person name="LaButti K."/>
            <person name="Morin E."/>
            <person name="Salamov A."/>
            <person name="Lipzen A."/>
            <person name="Mereny Z."/>
            <person name="Hegedus B."/>
            <person name="Baldrian P."/>
            <person name="Stursova M."/>
            <person name="Weitz H."/>
            <person name="Taylor A."/>
            <person name="Grigoriev I.V."/>
            <person name="Nagy L.G."/>
            <person name="Martin F."/>
            <person name="Kauserud H."/>
        </authorList>
    </citation>
    <scope>NUCLEOTIDE SEQUENCE</scope>
    <source>
        <strain evidence="3">CBHHK182m</strain>
    </source>
</reference>
<feature type="transmembrane region" description="Helical" evidence="2">
    <location>
        <begin position="192"/>
        <end position="214"/>
    </location>
</feature>
<dbReference type="Proteomes" id="UP001215598">
    <property type="component" value="Unassembled WGS sequence"/>
</dbReference>
<gene>
    <name evidence="3" type="ORF">B0H16DRAFT_1543829</name>
</gene>
<feature type="region of interest" description="Disordered" evidence="1">
    <location>
        <begin position="1"/>
        <end position="20"/>
    </location>
</feature>
<keyword evidence="2" id="KW-0812">Transmembrane</keyword>
<feature type="transmembrane region" description="Helical" evidence="2">
    <location>
        <begin position="26"/>
        <end position="43"/>
    </location>
</feature>
<evidence type="ECO:0000313" key="4">
    <source>
        <dbReference type="Proteomes" id="UP001215598"/>
    </source>
</evidence>
<feature type="transmembrane region" description="Helical" evidence="2">
    <location>
        <begin position="94"/>
        <end position="115"/>
    </location>
</feature>
<evidence type="ECO:0000256" key="2">
    <source>
        <dbReference type="SAM" id="Phobius"/>
    </source>
</evidence>
<dbReference type="EMBL" id="JARKIB010000054">
    <property type="protein sequence ID" value="KAJ7753737.1"/>
    <property type="molecule type" value="Genomic_DNA"/>
</dbReference>
<feature type="compositionally biased region" description="Pro residues" evidence="1">
    <location>
        <begin position="1"/>
        <end position="12"/>
    </location>
</feature>
<protein>
    <submittedName>
        <fullName evidence="3">Uncharacterized protein</fullName>
    </submittedName>
</protein>
<name>A0AAD7NC99_9AGAR</name>
<feature type="transmembrane region" description="Helical" evidence="2">
    <location>
        <begin position="127"/>
        <end position="147"/>
    </location>
</feature>
<proteinExistence type="predicted"/>
<organism evidence="3 4">
    <name type="scientific">Mycena metata</name>
    <dbReference type="NCBI Taxonomy" id="1033252"/>
    <lineage>
        <taxon>Eukaryota</taxon>
        <taxon>Fungi</taxon>
        <taxon>Dikarya</taxon>
        <taxon>Basidiomycota</taxon>
        <taxon>Agaricomycotina</taxon>
        <taxon>Agaricomycetes</taxon>
        <taxon>Agaricomycetidae</taxon>
        <taxon>Agaricales</taxon>
        <taxon>Marasmiineae</taxon>
        <taxon>Mycenaceae</taxon>
        <taxon>Mycena</taxon>
    </lineage>
</organism>
<comment type="caution">
    <text evidence="3">The sequence shown here is derived from an EMBL/GenBank/DDBJ whole genome shotgun (WGS) entry which is preliminary data.</text>
</comment>
<sequence length="375" mass="41794">MGSEPPSPPPDPGSDSADDTPRRSPWWLLLLLILLAAGSYIYFTRNSDSSVVLAKTIGGQIARTMEQCLLGISNAWTAAVSATRIYMSRHGWRIVKILLLGFATHGVCFLVFAILRRLASTIDPKFYAVAFLTLPSMLVMTFSSPHLRWCVWLEYYNGYRTGNYPSIRGINSNASRLSSYLSSLVASHVDEVSVIGGVAVAHAIIVCLRGSVWFASGLPLGTKVILAALSRPPAFCAVVGICFSHSILICFLFLLSAASAQYNRLNPTVKQHLWQWFSCPKSRESIRVTFSVLAQRHQQWKADQIADFYELLPGFKYAFVATFKASLQIWSNMPIFQKLLIIAPVILFHGHLYIMPVARSLSRRVSRLIRTSYAR</sequence>
<keyword evidence="2" id="KW-0472">Membrane</keyword>
<evidence type="ECO:0000313" key="3">
    <source>
        <dbReference type="EMBL" id="KAJ7753737.1"/>
    </source>
</evidence>
<keyword evidence="2" id="KW-1133">Transmembrane helix</keyword>
<accession>A0AAD7NC99</accession>
<feature type="transmembrane region" description="Helical" evidence="2">
    <location>
        <begin position="235"/>
        <end position="258"/>
    </location>
</feature>
<dbReference type="AlphaFoldDB" id="A0AAD7NC99"/>
<feature type="transmembrane region" description="Helical" evidence="2">
    <location>
        <begin position="335"/>
        <end position="354"/>
    </location>
</feature>
<keyword evidence="4" id="KW-1185">Reference proteome</keyword>
<evidence type="ECO:0000256" key="1">
    <source>
        <dbReference type="SAM" id="MobiDB-lite"/>
    </source>
</evidence>